<dbReference type="EMBL" id="JABWDY010025148">
    <property type="protein sequence ID" value="KAF5189669.1"/>
    <property type="molecule type" value="Genomic_DNA"/>
</dbReference>
<evidence type="ECO:0000313" key="8">
    <source>
        <dbReference type="EMBL" id="KAF5189669.1"/>
    </source>
</evidence>
<keyword evidence="3" id="KW-0238">DNA-binding</keyword>
<feature type="coiled-coil region" evidence="6">
    <location>
        <begin position="80"/>
        <end position="114"/>
    </location>
</feature>
<sequence length="172" mass="19838">MVRTKIEMKRIEAEESRQVAFSKRRAGIFKKASELSIMTGAETAVVAFSPGGKVFSFGQPNVHSVVDKFLAGRPYEHRDRANMRRTIRQYSEELDRLTTEKNNLEKALKLEKESMKNRQVPWWEGPIENLGLQQLELLKSSYEHLKQQVGSRGNELLVDDYMQTLLNHMNNG</sequence>
<evidence type="ECO:0000256" key="6">
    <source>
        <dbReference type="SAM" id="Coils"/>
    </source>
</evidence>
<accession>A0A7J6VX25</accession>
<evidence type="ECO:0000259" key="7">
    <source>
        <dbReference type="PROSITE" id="PS50066"/>
    </source>
</evidence>
<dbReference type="InterPro" id="IPR036879">
    <property type="entry name" value="TF_MADSbox_sf"/>
</dbReference>
<keyword evidence="5" id="KW-0539">Nucleus</keyword>
<dbReference type="Pfam" id="PF00319">
    <property type="entry name" value="SRF-TF"/>
    <property type="match status" value="1"/>
</dbReference>
<dbReference type="PANTHER" id="PTHR11945">
    <property type="entry name" value="MADS BOX PROTEIN"/>
    <property type="match status" value="1"/>
</dbReference>
<reference evidence="8 9" key="1">
    <citation type="submission" date="2020-06" db="EMBL/GenBank/DDBJ databases">
        <title>Transcriptomic and genomic resources for Thalictrum thalictroides and T. hernandezii: Facilitating candidate gene discovery in an emerging model plant lineage.</title>
        <authorList>
            <person name="Arias T."/>
            <person name="Riano-Pachon D.M."/>
            <person name="Di Stilio V.S."/>
        </authorList>
    </citation>
    <scope>NUCLEOTIDE SEQUENCE [LARGE SCALE GENOMIC DNA]</scope>
    <source>
        <strain evidence="9">cv. WT478/WT964</strain>
        <tissue evidence="8">Leaves</tissue>
    </source>
</reference>
<comment type="caution">
    <text evidence="8">The sequence shown here is derived from an EMBL/GenBank/DDBJ whole genome shotgun (WGS) entry which is preliminary data.</text>
</comment>
<dbReference type="OrthoDB" id="1896642at2759"/>
<comment type="subcellular location">
    <subcellularLocation>
        <location evidence="1">Nucleus</location>
    </subcellularLocation>
</comment>
<dbReference type="PRINTS" id="PR00404">
    <property type="entry name" value="MADSDOMAIN"/>
</dbReference>
<dbReference type="FunFam" id="3.40.1810.10:FF:000006">
    <property type="entry name" value="Agamous-like MADS-box protein AGL62"/>
    <property type="match status" value="1"/>
</dbReference>
<dbReference type="GO" id="GO:0000978">
    <property type="term" value="F:RNA polymerase II cis-regulatory region sequence-specific DNA binding"/>
    <property type="evidence" value="ECO:0007669"/>
    <property type="project" value="TreeGrafter"/>
</dbReference>
<keyword evidence="6" id="KW-0175">Coiled coil</keyword>
<evidence type="ECO:0000256" key="2">
    <source>
        <dbReference type="ARBA" id="ARBA00023015"/>
    </source>
</evidence>
<dbReference type="PANTHER" id="PTHR11945:SF629">
    <property type="entry name" value="OS02G0164450 PROTEIN"/>
    <property type="match status" value="1"/>
</dbReference>
<evidence type="ECO:0000256" key="3">
    <source>
        <dbReference type="ARBA" id="ARBA00023125"/>
    </source>
</evidence>
<proteinExistence type="predicted"/>
<dbReference type="AlphaFoldDB" id="A0A7J6VX25"/>
<evidence type="ECO:0000256" key="4">
    <source>
        <dbReference type="ARBA" id="ARBA00023163"/>
    </source>
</evidence>
<dbReference type="GO" id="GO:0005634">
    <property type="term" value="C:nucleus"/>
    <property type="evidence" value="ECO:0007669"/>
    <property type="project" value="UniProtKB-SubCell"/>
</dbReference>
<dbReference type="SUPFAM" id="SSF55455">
    <property type="entry name" value="SRF-like"/>
    <property type="match status" value="1"/>
</dbReference>
<dbReference type="PROSITE" id="PS50066">
    <property type="entry name" value="MADS_BOX_2"/>
    <property type="match status" value="1"/>
</dbReference>
<evidence type="ECO:0000256" key="5">
    <source>
        <dbReference type="ARBA" id="ARBA00023242"/>
    </source>
</evidence>
<evidence type="ECO:0000313" key="9">
    <source>
        <dbReference type="Proteomes" id="UP000554482"/>
    </source>
</evidence>
<dbReference type="InterPro" id="IPR002100">
    <property type="entry name" value="TF_MADSbox"/>
</dbReference>
<dbReference type="SMART" id="SM00432">
    <property type="entry name" value="MADS"/>
    <property type="match status" value="1"/>
</dbReference>
<organism evidence="8 9">
    <name type="scientific">Thalictrum thalictroides</name>
    <name type="common">Rue-anemone</name>
    <name type="synonym">Anemone thalictroides</name>
    <dbReference type="NCBI Taxonomy" id="46969"/>
    <lineage>
        <taxon>Eukaryota</taxon>
        <taxon>Viridiplantae</taxon>
        <taxon>Streptophyta</taxon>
        <taxon>Embryophyta</taxon>
        <taxon>Tracheophyta</taxon>
        <taxon>Spermatophyta</taxon>
        <taxon>Magnoliopsida</taxon>
        <taxon>Ranunculales</taxon>
        <taxon>Ranunculaceae</taxon>
        <taxon>Thalictroideae</taxon>
        <taxon>Thalictrum</taxon>
    </lineage>
</organism>
<dbReference type="GO" id="GO:0046983">
    <property type="term" value="F:protein dimerization activity"/>
    <property type="evidence" value="ECO:0007669"/>
    <property type="project" value="InterPro"/>
</dbReference>
<feature type="domain" description="MADS-box" evidence="7">
    <location>
        <begin position="1"/>
        <end position="61"/>
    </location>
</feature>
<keyword evidence="4" id="KW-0804">Transcription</keyword>
<dbReference type="Proteomes" id="UP000554482">
    <property type="component" value="Unassembled WGS sequence"/>
</dbReference>
<evidence type="ECO:0000256" key="1">
    <source>
        <dbReference type="ARBA" id="ARBA00004123"/>
    </source>
</evidence>
<protein>
    <submittedName>
        <fullName evidence="8">Agamous-like mads-box protein agl62</fullName>
    </submittedName>
</protein>
<dbReference type="Gene3D" id="3.40.1810.10">
    <property type="entry name" value="Transcription factor, MADS-box"/>
    <property type="match status" value="1"/>
</dbReference>
<keyword evidence="9" id="KW-1185">Reference proteome</keyword>
<keyword evidence="2" id="KW-0805">Transcription regulation</keyword>
<dbReference type="GO" id="GO:0000981">
    <property type="term" value="F:DNA-binding transcription factor activity, RNA polymerase II-specific"/>
    <property type="evidence" value="ECO:0007669"/>
    <property type="project" value="TreeGrafter"/>
</dbReference>
<gene>
    <name evidence="8" type="ORF">FRX31_020736</name>
</gene>
<name>A0A7J6VX25_THATH</name>